<comment type="subunit">
    <text evidence="6">Homodimer.</text>
</comment>
<keyword evidence="13" id="KW-0457">Lysine biosynthesis</keyword>
<dbReference type="SMART" id="SM00859">
    <property type="entry name" value="Semialdhyde_dh"/>
    <property type="match status" value="1"/>
</dbReference>
<dbReference type="UniPathway" id="UPA00034">
    <property type="reaction ID" value="UER00016"/>
</dbReference>
<evidence type="ECO:0000313" key="20">
    <source>
        <dbReference type="Proteomes" id="UP000066549"/>
    </source>
</evidence>
<dbReference type="GO" id="GO:0051287">
    <property type="term" value="F:NAD binding"/>
    <property type="evidence" value="ECO:0007669"/>
    <property type="project" value="InterPro"/>
</dbReference>
<comment type="pathway">
    <text evidence="3">Amino-acid biosynthesis; L-lysine biosynthesis via DAP pathway; (S)-tetrahydrodipicolinate from L-aspartate: step 2/4.</text>
</comment>
<evidence type="ECO:0000256" key="15">
    <source>
        <dbReference type="ARBA" id="ARBA00047891"/>
    </source>
</evidence>
<evidence type="ECO:0000256" key="2">
    <source>
        <dbReference type="ARBA" id="ARBA00005021"/>
    </source>
</evidence>
<dbReference type="PROSITE" id="PS01103">
    <property type="entry name" value="ASD"/>
    <property type="match status" value="1"/>
</dbReference>
<protein>
    <recommendedName>
        <fullName evidence="7 16">Aspartate-semialdehyde dehydrogenase</fullName>
        <ecNumber evidence="7 16">1.2.1.11</ecNumber>
    </recommendedName>
</protein>
<dbReference type="InterPro" id="IPR000534">
    <property type="entry name" value="Semialdehyde_DH_NAD-bd"/>
</dbReference>
<dbReference type="GO" id="GO:0009089">
    <property type="term" value="P:lysine biosynthetic process via diaminopimelate"/>
    <property type="evidence" value="ECO:0007669"/>
    <property type="project" value="UniProtKB-UniRule"/>
</dbReference>
<dbReference type="CDD" id="cd23938">
    <property type="entry name" value="ASADH_C_bac_like"/>
    <property type="match status" value="1"/>
</dbReference>
<evidence type="ECO:0000256" key="11">
    <source>
        <dbReference type="ARBA" id="ARBA00022915"/>
    </source>
</evidence>
<evidence type="ECO:0000256" key="5">
    <source>
        <dbReference type="ARBA" id="ARBA00010584"/>
    </source>
</evidence>
<dbReference type="SUPFAM" id="SSF55347">
    <property type="entry name" value="Glyceraldehyde-3-phosphate dehydrogenase-like, C-terminal domain"/>
    <property type="match status" value="1"/>
</dbReference>
<evidence type="ECO:0000256" key="14">
    <source>
        <dbReference type="ARBA" id="ARBA00023167"/>
    </source>
</evidence>
<dbReference type="Pfam" id="PF01118">
    <property type="entry name" value="Semialdhyde_dh"/>
    <property type="match status" value="1"/>
</dbReference>
<comment type="pathway">
    <text evidence="2">Amino-acid biosynthesis; L-methionine biosynthesis via de novo pathway; L-homoserine from L-aspartate: step 2/3.</text>
</comment>
<evidence type="ECO:0000256" key="1">
    <source>
        <dbReference type="ARBA" id="ARBA00002492"/>
    </source>
</evidence>
<sequence>MNKLKVGFVGWRGMVGSVLMQRMLEENDFKNYTSFFFSTSQAGEKCPFDFAESEYLIDANNLEELSNMDVILTCQGSQFTIDVYDKLKNQNWDGHWIDAASHLRMEKNAVIVLDPINSDLIDKSHSDGAKTWVGGNCTVSLMLLAIHGLIKENLVEWVSSMTYQAASGAGANNMRELLSQMGYLFNSVSDMLENRQGSILDIDHKITSAMLDKNMPINNFGVPLAGSVIPWIDSDLKNGSSKEEWKGQNETLKILESQYAPVKVDGLCVRIGTMRCHSQALTIKMKENLSIEQINEKISAGNQWVKLITNERDATINQLSPTNASGKLDILVGRIKKLNLDSNMISLFTIGDQLLWGAAEPLRRILSIISNK</sequence>
<keyword evidence="12 19" id="KW-0560">Oxidoreductase</keyword>
<dbReference type="GO" id="GO:0009088">
    <property type="term" value="P:threonine biosynthetic process"/>
    <property type="evidence" value="ECO:0007669"/>
    <property type="project" value="UniProtKB-UniPathway"/>
</dbReference>
<keyword evidence="14" id="KW-0486">Methionine biosynthesis</keyword>
<comment type="catalytic activity">
    <reaction evidence="15">
        <text>L-aspartate 4-semialdehyde + phosphate + NADP(+) = 4-phospho-L-aspartate + NADPH + H(+)</text>
        <dbReference type="Rhea" id="RHEA:24284"/>
        <dbReference type="ChEBI" id="CHEBI:15378"/>
        <dbReference type="ChEBI" id="CHEBI:43474"/>
        <dbReference type="ChEBI" id="CHEBI:57535"/>
        <dbReference type="ChEBI" id="CHEBI:57783"/>
        <dbReference type="ChEBI" id="CHEBI:58349"/>
        <dbReference type="ChEBI" id="CHEBI:537519"/>
        <dbReference type="EC" id="1.2.1.11"/>
    </reaction>
</comment>
<evidence type="ECO:0000256" key="17">
    <source>
        <dbReference type="PIRSR" id="PIRSR000148-1"/>
    </source>
</evidence>
<evidence type="ECO:0000256" key="9">
    <source>
        <dbReference type="ARBA" id="ARBA00022697"/>
    </source>
</evidence>
<dbReference type="AlphaFoldDB" id="A0A0H4J0L3"/>
<feature type="active site" description="Proton acceptor" evidence="17">
    <location>
        <position position="277"/>
    </location>
</feature>
<proteinExistence type="inferred from homology"/>
<dbReference type="GO" id="GO:0004073">
    <property type="term" value="F:aspartate-semialdehyde dehydrogenase activity"/>
    <property type="evidence" value="ECO:0007669"/>
    <property type="project" value="UniProtKB-UniRule"/>
</dbReference>
<dbReference type="NCBIfam" id="TIGR01745">
    <property type="entry name" value="asd_gamma"/>
    <property type="match status" value="1"/>
</dbReference>
<evidence type="ECO:0000256" key="3">
    <source>
        <dbReference type="ARBA" id="ARBA00005076"/>
    </source>
</evidence>
<dbReference type="Gene3D" id="3.40.50.720">
    <property type="entry name" value="NAD(P)-binding Rossmann-like Domain"/>
    <property type="match status" value="1"/>
</dbReference>
<evidence type="ECO:0000256" key="6">
    <source>
        <dbReference type="ARBA" id="ARBA00011738"/>
    </source>
</evidence>
<feature type="active site" description="Acyl-thioester intermediate" evidence="17">
    <location>
        <position position="137"/>
    </location>
</feature>
<evidence type="ECO:0000256" key="7">
    <source>
        <dbReference type="ARBA" id="ARBA00013120"/>
    </source>
</evidence>
<evidence type="ECO:0000256" key="4">
    <source>
        <dbReference type="ARBA" id="ARBA00005097"/>
    </source>
</evidence>
<dbReference type="NCBIfam" id="NF005144">
    <property type="entry name" value="PRK06598.1"/>
    <property type="match status" value="1"/>
</dbReference>
<keyword evidence="9" id="KW-0791">Threonine biosynthesis</keyword>
<comment type="pathway">
    <text evidence="4">Amino-acid biosynthesis; L-threonine biosynthesis; L-threonine from L-aspartate: step 2/5.</text>
</comment>
<reference evidence="19 20" key="1">
    <citation type="submission" date="2015-03" db="EMBL/GenBank/DDBJ databases">
        <title>Comparative analysis of the OM43 clade including a novel species from Red Sea uncovers genomic and metabolic diversity among marine methylotrophs.</title>
        <authorList>
            <person name="Jimenez-Infante F."/>
            <person name="Ngugi D.K."/>
            <person name="Vinu M."/>
            <person name="Alam I."/>
            <person name="Kamau A."/>
            <person name="Blom J."/>
            <person name="Bajic V.B."/>
            <person name="Stingl U."/>
        </authorList>
    </citation>
    <scope>NUCLEOTIDE SEQUENCE [LARGE SCALE GENOMIC DNA]</scope>
    <source>
        <strain evidence="19 20">MBRSH7</strain>
    </source>
</reference>
<dbReference type="PATRIC" id="fig|1623450.3.peg.137"/>
<dbReference type="UniPathway" id="UPA00050">
    <property type="reaction ID" value="UER00463"/>
</dbReference>
<organism evidence="19 20">
    <name type="scientific">Methylophilales bacterium MBRS-H7</name>
    <dbReference type="NCBI Taxonomy" id="1623450"/>
    <lineage>
        <taxon>Bacteria</taxon>
        <taxon>Pseudomonadati</taxon>
        <taxon>Pseudomonadota</taxon>
        <taxon>Betaproteobacteria</taxon>
        <taxon>Nitrosomonadales</taxon>
        <taxon>OM43 clade</taxon>
    </lineage>
</organism>
<evidence type="ECO:0000256" key="12">
    <source>
        <dbReference type="ARBA" id="ARBA00023002"/>
    </source>
</evidence>
<evidence type="ECO:0000256" key="13">
    <source>
        <dbReference type="ARBA" id="ARBA00023154"/>
    </source>
</evidence>
<dbReference type="EC" id="1.2.1.11" evidence="7 16"/>
<accession>A0A0H4J0L3</accession>
<dbReference type="InterPro" id="IPR036291">
    <property type="entry name" value="NAD(P)-bd_dom_sf"/>
</dbReference>
<evidence type="ECO:0000256" key="8">
    <source>
        <dbReference type="ARBA" id="ARBA00022605"/>
    </source>
</evidence>
<dbReference type="GO" id="GO:0019877">
    <property type="term" value="P:diaminopimelate biosynthetic process"/>
    <property type="evidence" value="ECO:0007669"/>
    <property type="project" value="UniProtKB-KW"/>
</dbReference>
<dbReference type="Gene3D" id="3.30.360.10">
    <property type="entry name" value="Dihydrodipicolinate Reductase, domain 2"/>
    <property type="match status" value="1"/>
</dbReference>
<dbReference type="GO" id="GO:0009086">
    <property type="term" value="P:methionine biosynthetic process"/>
    <property type="evidence" value="ECO:0007669"/>
    <property type="project" value="UniProtKB-KW"/>
</dbReference>
<dbReference type="InterPro" id="IPR000319">
    <property type="entry name" value="Asp-semialdehyde_DH_CS"/>
</dbReference>
<evidence type="ECO:0000313" key="19">
    <source>
        <dbReference type="EMBL" id="AKO65318.1"/>
    </source>
</evidence>
<dbReference type="Proteomes" id="UP000066549">
    <property type="component" value="Chromosome"/>
</dbReference>
<dbReference type="Pfam" id="PF02774">
    <property type="entry name" value="Semialdhyde_dhC"/>
    <property type="match status" value="1"/>
</dbReference>
<dbReference type="GO" id="GO:0050661">
    <property type="term" value="F:NADP binding"/>
    <property type="evidence" value="ECO:0007669"/>
    <property type="project" value="InterPro"/>
</dbReference>
<keyword evidence="20" id="KW-1185">Reference proteome</keyword>
<dbReference type="PANTHER" id="PTHR46278:SF4">
    <property type="entry name" value="ASPARTATE-SEMIALDEHYDE DEHYDROGENASE"/>
    <property type="match status" value="1"/>
</dbReference>
<dbReference type="EMBL" id="CP011002">
    <property type="protein sequence ID" value="AKO65318.1"/>
    <property type="molecule type" value="Genomic_DNA"/>
</dbReference>
<dbReference type="SUPFAM" id="SSF51735">
    <property type="entry name" value="NAD(P)-binding Rossmann-fold domains"/>
    <property type="match status" value="1"/>
</dbReference>
<dbReference type="CDD" id="cd02314">
    <property type="entry name" value="VcASADH1_like_N"/>
    <property type="match status" value="1"/>
</dbReference>
<keyword evidence="10" id="KW-0521">NADP</keyword>
<gene>
    <name evidence="19" type="ORF">VI33_00675</name>
</gene>
<dbReference type="UniPathway" id="UPA00051">
    <property type="reaction ID" value="UER00464"/>
</dbReference>
<keyword evidence="8" id="KW-0028">Amino-acid biosynthesis</keyword>
<dbReference type="PANTHER" id="PTHR46278">
    <property type="entry name" value="DEHYDROGENASE, PUTATIVE-RELATED"/>
    <property type="match status" value="1"/>
</dbReference>
<dbReference type="GO" id="GO:0009097">
    <property type="term" value="P:isoleucine biosynthetic process"/>
    <property type="evidence" value="ECO:0007669"/>
    <property type="project" value="InterPro"/>
</dbReference>
<evidence type="ECO:0000256" key="16">
    <source>
        <dbReference type="NCBIfam" id="TIGR01745"/>
    </source>
</evidence>
<comment type="function">
    <text evidence="1">Catalyzes the NADPH-dependent formation of L-aspartate-semialdehyde (L-ASA) by the reductive dephosphorylation of L-aspartyl-4-phosphate.</text>
</comment>
<dbReference type="InterPro" id="IPR012280">
    <property type="entry name" value="Semialdhyde_DH_dimer_dom"/>
</dbReference>
<dbReference type="OrthoDB" id="9022717at2"/>
<evidence type="ECO:0000259" key="18">
    <source>
        <dbReference type="SMART" id="SM00859"/>
    </source>
</evidence>
<feature type="domain" description="Semialdehyde dehydrogenase NAD-binding" evidence="18">
    <location>
        <begin position="5"/>
        <end position="124"/>
    </location>
</feature>
<dbReference type="InterPro" id="IPR011534">
    <property type="entry name" value="Asp_ADH_gamma-type"/>
</dbReference>
<dbReference type="PIRSF" id="PIRSF000148">
    <property type="entry name" value="ASA_dh"/>
    <property type="match status" value="1"/>
</dbReference>
<comment type="similarity">
    <text evidence="5">Belongs to the aspartate-semialdehyde dehydrogenase family.</text>
</comment>
<name>A0A0H4J0L3_9PROT</name>
<keyword evidence="11" id="KW-0220">Diaminopimelate biosynthesis</keyword>
<dbReference type="GO" id="GO:0046983">
    <property type="term" value="F:protein dimerization activity"/>
    <property type="evidence" value="ECO:0007669"/>
    <property type="project" value="InterPro"/>
</dbReference>
<evidence type="ECO:0000256" key="10">
    <source>
        <dbReference type="ARBA" id="ARBA00022857"/>
    </source>
</evidence>